<dbReference type="EMBL" id="CAIIXF020000008">
    <property type="protein sequence ID" value="CAH1791997.1"/>
    <property type="molecule type" value="Genomic_DNA"/>
</dbReference>
<dbReference type="AlphaFoldDB" id="A0A8J1U2G6"/>
<dbReference type="Pfam" id="PF00582">
    <property type="entry name" value="Usp"/>
    <property type="match status" value="1"/>
</dbReference>
<dbReference type="PANTHER" id="PTHR46989">
    <property type="entry name" value="USP DOMAIN-CONTAINING PROTEIN"/>
    <property type="match status" value="1"/>
</dbReference>
<evidence type="ECO:0000313" key="1">
    <source>
        <dbReference type="EMBL" id="CAH1791997.1"/>
    </source>
</evidence>
<dbReference type="OrthoDB" id="843225at2759"/>
<dbReference type="PANTHER" id="PTHR46989:SF3">
    <property type="entry name" value="USPA DOMAIN-CONTAINING PROTEIN"/>
    <property type="match status" value="1"/>
</dbReference>
<keyword evidence="2" id="KW-1185">Reference proteome</keyword>
<dbReference type="InterPro" id="IPR006016">
    <property type="entry name" value="UspA"/>
</dbReference>
<reference evidence="1" key="1">
    <citation type="submission" date="2022-03" db="EMBL/GenBank/DDBJ databases">
        <authorList>
            <person name="Martin C."/>
        </authorList>
    </citation>
    <scope>NUCLEOTIDE SEQUENCE</scope>
</reference>
<name>A0A8J1U2G6_OWEFU</name>
<dbReference type="PRINTS" id="PR01438">
    <property type="entry name" value="UNVRSLSTRESS"/>
</dbReference>
<dbReference type="Gene3D" id="3.40.50.620">
    <property type="entry name" value="HUPs"/>
    <property type="match status" value="1"/>
</dbReference>
<sequence length="154" mass="17099">MATRTVVIAVDGSERADAALSWYFEHIHEEINGVVLAHCPKEPNLGAYYGGAFSGPIPIDTWKQVVEEHKASVKKLQEKYQAACQGKLEKVKWVVKVRRDSAGEEIIKVAEEEKADMIVMGSRGLGTIRRTILGSVSDYVLHHSKVPVIVYTTH</sequence>
<gene>
    <name evidence="1" type="ORF">OFUS_LOCUS17023</name>
</gene>
<comment type="caution">
    <text evidence="1">The sequence shown here is derived from an EMBL/GenBank/DDBJ whole genome shotgun (WGS) entry which is preliminary data.</text>
</comment>
<dbReference type="InterPro" id="IPR014729">
    <property type="entry name" value="Rossmann-like_a/b/a_fold"/>
</dbReference>
<dbReference type="CDD" id="cd23659">
    <property type="entry name" value="USP_At3g01520-like"/>
    <property type="match status" value="1"/>
</dbReference>
<dbReference type="SUPFAM" id="SSF52402">
    <property type="entry name" value="Adenine nucleotide alpha hydrolases-like"/>
    <property type="match status" value="1"/>
</dbReference>
<organism evidence="1 2">
    <name type="scientific">Owenia fusiformis</name>
    <name type="common">Polychaete worm</name>
    <dbReference type="NCBI Taxonomy" id="6347"/>
    <lineage>
        <taxon>Eukaryota</taxon>
        <taxon>Metazoa</taxon>
        <taxon>Spiralia</taxon>
        <taxon>Lophotrochozoa</taxon>
        <taxon>Annelida</taxon>
        <taxon>Polychaeta</taxon>
        <taxon>Sedentaria</taxon>
        <taxon>Canalipalpata</taxon>
        <taxon>Sabellida</taxon>
        <taxon>Oweniida</taxon>
        <taxon>Oweniidae</taxon>
        <taxon>Owenia</taxon>
    </lineage>
</organism>
<evidence type="ECO:0000313" key="2">
    <source>
        <dbReference type="Proteomes" id="UP000749559"/>
    </source>
</evidence>
<proteinExistence type="predicted"/>
<dbReference type="InterPro" id="IPR006015">
    <property type="entry name" value="Universal_stress_UspA"/>
</dbReference>
<protein>
    <submittedName>
        <fullName evidence="1">Uncharacterized protein</fullName>
    </submittedName>
</protein>
<accession>A0A8J1U2G6</accession>
<dbReference type="Proteomes" id="UP000749559">
    <property type="component" value="Unassembled WGS sequence"/>
</dbReference>